<dbReference type="InterPro" id="IPR008007">
    <property type="entry name" value="Peptidase_M42"/>
</dbReference>
<comment type="caution">
    <text evidence="6">The sequence shown here is derived from an EMBL/GenBank/DDBJ whole genome shotgun (WGS) entry which is preliminary data.</text>
</comment>
<dbReference type="GO" id="GO:0046872">
    <property type="term" value="F:metal ion binding"/>
    <property type="evidence" value="ECO:0007669"/>
    <property type="project" value="UniProtKB-KW"/>
</dbReference>
<dbReference type="Gene3D" id="2.40.30.40">
    <property type="entry name" value="Peptidase M42, domain 2"/>
    <property type="match status" value="1"/>
</dbReference>
<evidence type="ECO:0000256" key="4">
    <source>
        <dbReference type="ARBA" id="ARBA00022723"/>
    </source>
</evidence>
<protein>
    <submittedName>
        <fullName evidence="6">Peptidase</fullName>
    </submittedName>
</protein>
<dbReference type="SUPFAM" id="SSF53187">
    <property type="entry name" value="Zn-dependent exopeptidases"/>
    <property type="match status" value="1"/>
</dbReference>
<accession>A0A8T3LFM3</accession>
<keyword evidence="4" id="KW-0479">Metal-binding</keyword>
<dbReference type="PANTHER" id="PTHR32481">
    <property type="entry name" value="AMINOPEPTIDASE"/>
    <property type="match status" value="1"/>
</dbReference>
<dbReference type="AlphaFoldDB" id="A0A8T3LFM3"/>
<dbReference type="GO" id="GO:0004177">
    <property type="term" value="F:aminopeptidase activity"/>
    <property type="evidence" value="ECO:0007669"/>
    <property type="project" value="UniProtKB-KW"/>
</dbReference>
<evidence type="ECO:0000256" key="2">
    <source>
        <dbReference type="ARBA" id="ARBA00022438"/>
    </source>
</evidence>
<evidence type="ECO:0000256" key="1">
    <source>
        <dbReference type="ARBA" id="ARBA00006272"/>
    </source>
</evidence>
<dbReference type="InterPro" id="IPR051464">
    <property type="entry name" value="Peptidase_M42_aminopept"/>
</dbReference>
<dbReference type="EMBL" id="JABFNF010000591">
    <property type="protein sequence ID" value="MBA1889940.1"/>
    <property type="molecule type" value="Genomic_DNA"/>
</dbReference>
<evidence type="ECO:0000256" key="3">
    <source>
        <dbReference type="ARBA" id="ARBA00022670"/>
    </source>
</evidence>
<feature type="non-terminal residue" evidence="6">
    <location>
        <position position="1"/>
    </location>
</feature>
<dbReference type="Gene3D" id="3.40.630.10">
    <property type="entry name" value="Zn peptidases"/>
    <property type="match status" value="1"/>
</dbReference>
<evidence type="ECO:0000256" key="5">
    <source>
        <dbReference type="ARBA" id="ARBA00022801"/>
    </source>
</evidence>
<dbReference type="InterPro" id="IPR023367">
    <property type="entry name" value="Peptidase_M42_dom2"/>
</dbReference>
<evidence type="ECO:0000313" key="7">
    <source>
        <dbReference type="Proteomes" id="UP000523197"/>
    </source>
</evidence>
<dbReference type="SUPFAM" id="SSF101821">
    <property type="entry name" value="Aminopeptidase/glucanase lid domain"/>
    <property type="match status" value="1"/>
</dbReference>
<proteinExistence type="inferred from homology"/>
<feature type="non-terminal residue" evidence="6">
    <location>
        <position position="109"/>
    </location>
</feature>
<dbReference type="Pfam" id="PF05343">
    <property type="entry name" value="Peptidase_M42"/>
    <property type="match status" value="1"/>
</dbReference>
<organism evidence="6 7">
    <name type="scientific">Escherichia coli</name>
    <dbReference type="NCBI Taxonomy" id="562"/>
    <lineage>
        <taxon>Bacteria</taxon>
        <taxon>Pseudomonadati</taxon>
        <taxon>Pseudomonadota</taxon>
        <taxon>Gammaproteobacteria</taxon>
        <taxon>Enterobacterales</taxon>
        <taxon>Enterobacteriaceae</taxon>
        <taxon>Escherichia</taxon>
    </lineage>
</organism>
<comment type="similarity">
    <text evidence="1">Belongs to the peptidase M42 family.</text>
</comment>
<keyword evidence="2" id="KW-0031">Aminopeptidase</keyword>
<keyword evidence="3" id="KW-0645">Protease</keyword>
<name>A0A8T3LFM3_ECOLX</name>
<reference evidence="6 7" key="1">
    <citation type="submission" date="2020-05" db="EMBL/GenBank/DDBJ databases">
        <title>Epidemiological investigations into extended-spectrum beta-lactam resistant Escherichia coli ST457 carried by Australian Silver gulls identified clonal lineages that cause ExPEC disease.</title>
        <authorList>
            <person name="Nesporova K."/>
            <person name="Wyrsch E.R."/>
            <person name="Valcek A."/>
            <person name="Bitar I."/>
            <person name="Chaw K."/>
            <person name="Harris P."/>
            <person name="Hrabak J."/>
            <person name="Djordjevic S.P."/>
            <person name="Dolejska M."/>
        </authorList>
    </citation>
    <scope>NUCLEOTIDE SEQUENCE [LARGE SCALE GENOMIC DNA]</scope>
    <source>
        <strain evidence="6 7">CE1966</strain>
    </source>
</reference>
<gene>
    <name evidence="6" type="ORF">HLX92_27900</name>
</gene>
<evidence type="ECO:0000313" key="6">
    <source>
        <dbReference type="EMBL" id="MBA1889940.1"/>
    </source>
</evidence>
<keyword evidence="5" id="KW-0378">Hydrolase</keyword>
<sequence length="109" mass="12125">FDGLGSFVARKGNKGPKVAVVGHMDEVGFMVTHIDESGFLRFTTIGGWWNQSMLNHRVTIRTHKGFKIPGVIGSVAPHALTEKQKQQPLSFDEMFIDIGANSREEAEKR</sequence>
<dbReference type="PANTHER" id="PTHR32481:SF0">
    <property type="entry name" value="AMINOPEPTIDASE YPDE-RELATED"/>
    <property type="match status" value="1"/>
</dbReference>
<dbReference type="Proteomes" id="UP000523197">
    <property type="component" value="Unassembled WGS sequence"/>
</dbReference>
<dbReference type="GO" id="GO:0006508">
    <property type="term" value="P:proteolysis"/>
    <property type="evidence" value="ECO:0007669"/>
    <property type="project" value="UniProtKB-KW"/>
</dbReference>